<dbReference type="Proteomes" id="UP001230268">
    <property type="component" value="Unassembled WGS sequence"/>
</dbReference>
<evidence type="ECO:0000313" key="2">
    <source>
        <dbReference type="EMBL" id="KAK1443132.1"/>
    </source>
</evidence>
<dbReference type="GO" id="GO:0016747">
    <property type="term" value="F:acyltransferase activity, transferring groups other than amino-acyl groups"/>
    <property type="evidence" value="ECO:0007669"/>
    <property type="project" value="InterPro"/>
</dbReference>
<dbReference type="EMBL" id="JAVEPI010000002">
    <property type="protein sequence ID" value="KAK1443132.1"/>
    <property type="molecule type" value="Genomic_DNA"/>
</dbReference>
<dbReference type="CDD" id="cd04301">
    <property type="entry name" value="NAT_SF"/>
    <property type="match status" value="1"/>
</dbReference>
<sequence length="210" mass="24131">MDPSSCQQALFVRKTGYTEVVEVNGMRLLLKSMDSYEEYQDVRPLVSMVSRCSLWHSREYVEAMLGIPSYYPFIVQLLEEKEQESSPAMTESVCAQVDLTSVDVATSDCEMGNFGIFKHKPKIIGYMEVYTLPHLGRLCDSRLERVIVDPLYRNRGICRMMMNFVTKFCKDTLHCNRIDLISANPIAISLYEKMGFEPVESGMFRLMLDT</sequence>
<dbReference type="AlphaFoldDB" id="A0AAD8PE34"/>
<reference evidence="2" key="1">
    <citation type="submission" date="2023-08" db="EMBL/GenBank/DDBJ databases">
        <title>Draft sequence of the Babesia gibsoni genome.</title>
        <authorList>
            <person name="Yamagishi J.Y."/>
            <person name="Xuan X.X."/>
        </authorList>
    </citation>
    <scope>NUCLEOTIDE SEQUENCE</scope>
    <source>
        <strain evidence="2">Azabu</strain>
    </source>
</reference>
<comment type="caution">
    <text evidence="2">The sequence shown here is derived from an EMBL/GenBank/DDBJ whole genome shotgun (WGS) entry which is preliminary data.</text>
</comment>
<accession>A0AAD8PE34</accession>
<evidence type="ECO:0000259" key="1">
    <source>
        <dbReference type="PROSITE" id="PS51186"/>
    </source>
</evidence>
<organism evidence="2 3">
    <name type="scientific">Babesia gibsoni</name>
    <dbReference type="NCBI Taxonomy" id="33632"/>
    <lineage>
        <taxon>Eukaryota</taxon>
        <taxon>Sar</taxon>
        <taxon>Alveolata</taxon>
        <taxon>Apicomplexa</taxon>
        <taxon>Aconoidasida</taxon>
        <taxon>Piroplasmida</taxon>
        <taxon>Babesiidae</taxon>
        <taxon>Babesia</taxon>
    </lineage>
</organism>
<protein>
    <recommendedName>
        <fullName evidence="1">N-acetyltransferase domain-containing protein</fullName>
    </recommendedName>
</protein>
<keyword evidence="3" id="KW-1185">Reference proteome</keyword>
<feature type="domain" description="N-acetyltransferase" evidence="1">
    <location>
        <begin position="65"/>
        <end position="210"/>
    </location>
</feature>
<proteinExistence type="predicted"/>
<gene>
    <name evidence="2" type="ORF">BgAZ_200080</name>
</gene>
<dbReference type="Gene3D" id="3.40.630.30">
    <property type="match status" value="1"/>
</dbReference>
<dbReference type="Pfam" id="PF00583">
    <property type="entry name" value="Acetyltransf_1"/>
    <property type="match status" value="1"/>
</dbReference>
<dbReference type="InterPro" id="IPR000182">
    <property type="entry name" value="GNAT_dom"/>
</dbReference>
<dbReference type="SUPFAM" id="SSF55729">
    <property type="entry name" value="Acyl-CoA N-acyltransferases (Nat)"/>
    <property type="match status" value="1"/>
</dbReference>
<dbReference type="InterPro" id="IPR016181">
    <property type="entry name" value="Acyl_CoA_acyltransferase"/>
</dbReference>
<name>A0AAD8PE34_BABGI</name>
<evidence type="ECO:0000313" key="3">
    <source>
        <dbReference type="Proteomes" id="UP001230268"/>
    </source>
</evidence>
<dbReference type="PROSITE" id="PS51186">
    <property type="entry name" value="GNAT"/>
    <property type="match status" value="1"/>
</dbReference>